<dbReference type="Gene3D" id="1.10.10.60">
    <property type="entry name" value="Homeodomain-like"/>
    <property type="match status" value="1"/>
</dbReference>
<protein>
    <recommendedName>
        <fullName evidence="3">Myb-like domain-containing protein</fullName>
    </recommendedName>
</protein>
<organism evidence="4 5">
    <name type="scientific">Ceratodon purpureus</name>
    <name type="common">Fire moss</name>
    <name type="synonym">Dicranum purpureum</name>
    <dbReference type="NCBI Taxonomy" id="3225"/>
    <lineage>
        <taxon>Eukaryota</taxon>
        <taxon>Viridiplantae</taxon>
        <taxon>Streptophyta</taxon>
        <taxon>Embryophyta</taxon>
        <taxon>Bryophyta</taxon>
        <taxon>Bryophytina</taxon>
        <taxon>Bryopsida</taxon>
        <taxon>Dicranidae</taxon>
        <taxon>Pseudoditrichales</taxon>
        <taxon>Ditrichaceae</taxon>
        <taxon>Ceratodon</taxon>
    </lineage>
</organism>
<dbReference type="Proteomes" id="UP000822688">
    <property type="component" value="Chromosome 8"/>
</dbReference>
<keyword evidence="5" id="KW-1185">Reference proteome</keyword>
<dbReference type="PROSITE" id="PS50090">
    <property type="entry name" value="MYB_LIKE"/>
    <property type="match status" value="1"/>
</dbReference>
<sequence>MFTLWSKLLSMGARCSSMFQRQRDEDVPDRNGGGSHQDTDLEGVINENVEIEERNDRTPDSDQLENEGKRQDTGEAQAQKDGPPDAPKRGKKRGATTATNARKRTKRAQNWKPDETLKLIELRMQPPLDTGKSEWEAISVQIPERTAKQCQQRWDTVVKPYKKIKRHCDANGKAIGQVTEEELRSMNVDWRCWRDNHKWYNLIHEYYLRLSSGHPSHVLNVVAASTGISSGGNSALSSGVAATSFPVEEREPSPSPVTEGAAVCFLHNPLEWMLLSQIFICYLVHVPEIVVASVLTCYMR</sequence>
<dbReference type="SUPFAM" id="SSF46689">
    <property type="entry name" value="Homeodomain-like"/>
    <property type="match status" value="1"/>
</dbReference>
<dbReference type="SMART" id="SM00717">
    <property type="entry name" value="SANT"/>
    <property type="match status" value="1"/>
</dbReference>
<accession>A0A8T0GYD8</accession>
<evidence type="ECO:0000256" key="1">
    <source>
        <dbReference type="SAM" id="MobiDB-lite"/>
    </source>
</evidence>
<gene>
    <name evidence="4" type="ORF">KC19_8G016500</name>
</gene>
<dbReference type="AlphaFoldDB" id="A0A8T0GYD8"/>
<keyword evidence="2" id="KW-1133">Transmembrane helix</keyword>
<feature type="transmembrane region" description="Helical" evidence="2">
    <location>
        <begin position="272"/>
        <end position="298"/>
    </location>
</feature>
<dbReference type="Pfam" id="PF13921">
    <property type="entry name" value="Myb_DNA-bind_6"/>
    <property type="match status" value="1"/>
</dbReference>
<dbReference type="InterPro" id="IPR009057">
    <property type="entry name" value="Homeodomain-like_sf"/>
</dbReference>
<name>A0A8T0GYD8_CERPU</name>
<feature type="region of interest" description="Disordered" evidence="1">
    <location>
        <begin position="20"/>
        <end position="112"/>
    </location>
</feature>
<evidence type="ECO:0000313" key="4">
    <source>
        <dbReference type="EMBL" id="KAG0563259.1"/>
    </source>
</evidence>
<dbReference type="EMBL" id="CM026429">
    <property type="protein sequence ID" value="KAG0563259.1"/>
    <property type="molecule type" value="Genomic_DNA"/>
</dbReference>
<evidence type="ECO:0000256" key="2">
    <source>
        <dbReference type="SAM" id="Phobius"/>
    </source>
</evidence>
<dbReference type="InterPro" id="IPR001005">
    <property type="entry name" value="SANT/Myb"/>
</dbReference>
<keyword evidence="2" id="KW-0812">Transmembrane</keyword>
<evidence type="ECO:0000259" key="3">
    <source>
        <dbReference type="PROSITE" id="PS50090"/>
    </source>
</evidence>
<proteinExistence type="predicted"/>
<comment type="caution">
    <text evidence="4">The sequence shown here is derived from an EMBL/GenBank/DDBJ whole genome shotgun (WGS) entry which is preliminary data.</text>
</comment>
<evidence type="ECO:0000313" key="5">
    <source>
        <dbReference type="Proteomes" id="UP000822688"/>
    </source>
</evidence>
<keyword evidence="2" id="KW-0472">Membrane</keyword>
<feature type="compositionally biased region" description="Basic and acidic residues" evidence="1">
    <location>
        <begin position="51"/>
        <end position="73"/>
    </location>
</feature>
<feature type="domain" description="Myb-like" evidence="3">
    <location>
        <begin position="103"/>
        <end position="158"/>
    </location>
</feature>
<reference evidence="4" key="1">
    <citation type="submission" date="2020-06" db="EMBL/GenBank/DDBJ databases">
        <title>WGS assembly of Ceratodon purpureus strain R40.</title>
        <authorList>
            <person name="Carey S.B."/>
            <person name="Jenkins J."/>
            <person name="Shu S."/>
            <person name="Lovell J.T."/>
            <person name="Sreedasyam A."/>
            <person name="Maumus F."/>
            <person name="Tiley G.P."/>
            <person name="Fernandez-Pozo N."/>
            <person name="Barry K."/>
            <person name="Chen C."/>
            <person name="Wang M."/>
            <person name="Lipzen A."/>
            <person name="Daum C."/>
            <person name="Saski C.A."/>
            <person name="Payton A.C."/>
            <person name="Mcbreen J.C."/>
            <person name="Conrad R.E."/>
            <person name="Kollar L.M."/>
            <person name="Olsson S."/>
            <person name="Huttunen S."/>
            <person name="Landis J.B."/>
            <person name="Wickett N.J."/>
            <person name="Johnson M.G."/>
            <person name="Rensing S.A."/>
            <person name="Grimwood J."/>
            <person name="Schmutz J."/>
            <person name="Mcdaniel S.F."/>
        </authorList>
    </citation>
    <scope>NUCLEOTIDE SEQUENCE</scope>
    <source>
        <strain evidence="4">R40</strain>
    </source>
</reference>